<proteinExistence type="predicted"/>
<dbReference type="EMBL" id="QGLF01000006">
    <property type="protein sequence ID" value="PWR18362.1"/>
    <property type="molecule type" value="Genomic_DNA"/>
</dbReference>
<dbReference type="Proteomes" id="UP000246077">
    <property type="component" value="Unassembled WGS sequence"/>
</dbReference>
<accession>A0A317DVC1</accession>
<protein>
    <recommendedName>
        <fullName evidence="1">PD(D/E)XK endonuclease domain-containing protein</fullName>
    </recommendedName>
</protein>
<organism evidence="2 3">
    <name type="scientific">Zavarzinia compransoris</name>
    <dbReference type="NCBI Taxonomy" id="1264899"/>
    <lineage>
        <taxon>Bacteria</taxon>
        <taxon>Pseudomonadati</taxon>
        <taxon>Pseudomonadota</taxon>
        <taxon>Alphaproteobacteria</taxon>
        <taxon>Rhodospirillales</taxon>
        <taxon>Zavarziniaceae</taxon>
        <taxon>Zavarzinia</taxon>
    </lineage>
</organism>
<reference evidence="3" key="1">
    <citation type="submission" date="2018-05" db="EMBL/GenBank/DDBJ databases">
        <title>Zavarzinia sp. HR-AS.</title>
        <authorList>
            <person name="Lee Y."/>
            <person name="Jeon C.O."/>
        </authorList>
    </citation>
    <scope>NUCLEOTIDE SEQUENCE [LARGE SCALE GENOMIC DNA]</scope>
    <source>
        <strain evidence="3">DSM 1231</strain>
    </source>
</reference>
<sequence>MPHLIARQIAFRHFPHIDKDAASHFGCHIGLIGEHLVAARLISWGYNTIVVGNNLPYDLITEVGHQTVRIQVKSKLGGNGDSWTFDLTPSSAGRTKDGPNRYARTDFHLAALVVLRMGYVSFTASAARSFEVRIPTARMLDPDYERHQFEALLFDVGALSKEQFHALRGHVGAPGPDHT</sequence>
<evidence type="ECO:0000313" key="3">
    <source>
        <dbReference type="Proteomes" id="UP000246077"/>
    </source>
</evidence>
<evidence type="ECO:0000259" key="1">
    <source>
        <dbReference type="Pfam" id="PF11645"/>
    </source>
</evidence>
<keyword evidence="3" id="KW-1185">Reference proteome</keyword>
<dbReference type="InterPro" id="IPR021671">
    <property type="entry name" value="PD(D/E)XK_Endonuc"/>
</dbReference>
<dbReference type="AlphaFoldDB" id="A0A317DVC1"/>
<feature type="domain" description="PD(D/E)XK endonuclease" evidence="1">
    <location>
        <begin position="30"/>
        <end position="111"/>
    </location>
</feature>
<dbReference type="Pfam" id="PF11645">
    <property type="entry name" value="PDDEXK_5"/>
    <property type="match status" value="1"/>
</dbReference>
<gene>
    <name evidence="2" type="ORF">DKG75_20580</name>
</gene>
<name>A0A317DVC1_9PROT</name>
<dbReference type="Gene3D" id="3.40.1350.10">
    <property type="match status" value="1"/>
</dbReference>
<dbReference type="GO" id="GO:0003676">
    <property type="term" value="F:nucleic acid binding"/>
    <property type="evidence" value="ECO:0007669"/>
    <property type="project" value="InterPro"/>
</dbReference>
<comment type="caution">
    <text evidence="2">The sequence shown here is derived from an EMBL/GenBank/DDBJ whole genome shotgun (WGS) entry which is preliminary data.</text>
</comment>
<evidence type="ECO:0000313" key="2">
    <source>
        <dbReference type="EMBL" id="PWR18362.1"/>
    </source>
</evidence>
<dbReference type="InterPro" id="IPR011856">
    <property type="entry name" value="tRNA_endonuc-like_dom_sf"/>
</dbReference>